<proteinExistence type="predicted"/>
<dbReference type="EMBL" id="FMAK01000044">
    <property type="protein sequence ID" value="SCB69454.1"/>
    <property type="molecule type" value="Genomic_DNA"/>
</dbReference>
<gene>
    <name evidence="1" type="ORF">BWGO95_03615</name>
</gene>
<protein>
    <submittedName>
        <fullName evidence="1">Uncharacterized protein</fullName>
    </submittedName>
</protein>
<evidence type="ECO:0000313" key="1">
    <source>
        <dbReference type="EMBL" id="SCB69454.1"/>
    </source>
</evidence>
<dbReference type="Proteomes" id="UP000195696">
    <property type="component" value="Unassembled WGS sequence"/>
</dbReference>
<name>A0A1C3TC72_BACMY</name>
<dbReference type="AlphaFoldDB" id="A0A1C3TC72"/>
<organism evidence="1 2">
    <name type="scientific">Bacillus mycoides</name>
    <dbReference type="NCBI Taxonomy" id="1405"/>
    <lineage>
        <taxon>Bacteria</taxon>
        <taxon>Bacillati</taxon>
        <taxon>Bacillota</taxon>
        <taxon>Bacilli</taxon>
        <taxon>Bacillales</taxon>
        <taxon>Bacillaceae</taxon>
        <taxon>Bacillus</taxon>
        <taxon>Bacillus cereus group</taxon>
    </lineage>
</organism>
<accession>A0A1C3TC72</accession>
<sequence>MRFFKGCFWGLLLVIPFWILIIWIMIKVWNV</sequence>
<evidence type="ECO:0000313" key="2">
    <source>
        <dbReference type="Proteomes" id="UP000195696"/>
    </source>
</evidence>
<reference evidence="2" key="1">
    <citation type="submission" date="2016-08" db="EMBL/GenBank/DDBJ databases">
        <authorList>
            <person name="Seilhamer J.J."/>
        </authorList>
    </citation>
    <scope>NUCLEOTIDE SEQUENCE [LARGE SCALE GENOMIC DNA]</scope>
    <source>
        <strain evidence="2">SDA_GO95</strain>
    </source>
</reference>